<dbReference type="Proteomes" id="UP000308197">
    <property type="component" value="Unassembled WGS sequence"/>
</dbReference>
<proteinExistence type="predicted"/>
<organism evidence="1 2">
    <name type="scientific">Polyporus arcularius HHB13444</name>
    <dbReference type="NCBI Taxonomy" id="1314778"/>
    <lineage>
        <taxon>Eukaryota</taxon>
        <taxon>Fungi</taxon>
        <taxon>Dikarya</taxon>
        <taxon>Basidiomycota</taxon>
        <taxon>Agaricomycotina</taxon>
        <taxon>Agaricomycetes</taxon>
        <taxon>Polyporales</taxon>
        <taxon>Polyporaceae</taxon>
        <taxon>Polyporus</taxon>
    </lineage>
</organism>
<keyword evidence="2" id="KW-1185">Reference proteome</keyword>
<name>A0A5C3PAS5_9APHY</name>
<protein>
    <submittedName>
        <fullName evidence="1">Uncharacterized protein</fullName>
    </submittedName>
</protein>
<dbReference type="EMBL" id="ML211436">
    <property type="protein sequence ID" value="TFK82933.1"/>
    <property type="molecule type" value="Genomic_DNA"/>
</dbReference>
<dbReference type="AlphaFoldDB" id="A0A5C3PAS5"/>
<dbReference type="InParanoid" id="A0A5C3PAS5"/>
<gene>
    <name evidence="1" type="ORF">K466DRAFT_280802</name>
</gene>
<accession>A0A5C3PAS5</accession>
<evidence type="ECO:0000313" key="1">
    <source>
        <dbReference type="EMBL" id="TFK82933.1"/>
    </source>
</evidence>
<reference evidence="1 2" key="1">
    <citation type="journal article" date="2019" name="Nat. Ecol. Evol.">
        <title>Megaphylogeny resolves global patterns of mushroom evolution.</title>
        <authorList>
            <person name="Varga T."/>
            <person name="Krizsan K."/>
            <person name="Foldi C."/>
            <person name="Dima B."/>
            <person name="Sanchez-Garcia M."/>
            <person name="Sanchez-Ramirez S."/>
            <person name="Szollosi G.J."/>
            <person name="Szarkandi J.G."/>
            <person name="Papp V."/>
            <person name="Albert L."/>
            <person name="Andreopoulos W."/>
            <person name="Angelini C."/>
            <person name="Antonin V."/>
            <person name="Barry K.W."/>
            <person name="Bougher N.L."/>
            <person name="Buchanan P."/>
            <person name="Buyck B."/>
            <person name="Bense V."/>
            <person name="Catcheside P."/>
            <person name="Chovatia M."/>
            <person name="Cooper J."/>
            <person name="Damon W."/>
            <person name="Desjardin D."/>
            <person name="Finy P."/>
            <person name="Geml J."/>
            <person name="Haridas S."/>
            <person name="Hughes K."/>
            <person name="Justo A."/>
            <person name="Karasinski D."/>
            <person name="Kautmanova I."/>
            <person name="Kiss B."/>
            <person name="Kocsube S."/>
            <person name="Kotiranta H."/>
            <person name="LaButti K.M."/>
            <person name="Lechner B.E."/>
            <person name="Liimatainen K."/>
            <person name="Lipzen A."/>
            <person name="Lukacs Z."/>
            <person name="Mihaltcheva S."/>
            <person name="Morgado L.N."/>
            <person name="Niskanen T."/>
            <person name="Noordeloos M.E."/>
            <person name="Ohm R.A."/>
            <person name="Ortiz-Santana B."/>
            <person name="Ovrebo C."/>
            <person name="Racz N."/>
            <person name="Riley R."/>
            <person name="Savchenko A."/>
            <person name="Shiryaev A."/>
            <person name="Soop K."/>
            <person name="Spirin V."/>
            <person name="Szebenyi C."/>
            <person name="Tomsovsky M."/>
            <person name="Tulloss R.E."/>
            <person name="Uehling J."/>
            <person name="Grigoriev I.V."/>
            <person name="Vagvolgyi C."/>
            <person name="Papp T."/>
            <person name="Martin F.M."/>
            <person name="Miettinen O."/>
            <person name="Hibbett D.S."/>
            <person name="Nagy L.G."/>
        </authorList>
    </citation>
    <scope>NUCLEOTIDE SEQUENCE [LARGE SCALE GENOMIC DNA]</scope>
    <source>
        <strain evidence="1 2">HHB13444</strain>
    </source>
</reference>
<sequence>MEAPARHRPLRRPRQTHGFSRLVSLQRARSHSQLPATLRIQRGGWLQTRPALAYKHESSGPTAAAVADRRKRKCDGCPAGTLRTLRRPVQRELRACRLLTSVTVHDTATPQHRPAGRFSATFVLQPWTHRGRCRGQYAFYTKLAAKRCLVSAVGSLVQPQVLEQTRTNRIPCSSAEDVGGGGGGGRVGRRHCLRRARHMC</sequence>
<evidence type="ECO:0000313" key="2">
    <source>
        <dbReference type="Proteomes" id="UP000308197"/>
    </source>
</evidence>